<name>A0A9P5N4S4_9AGAM</name>
<dbReference type="PANTHER" id="PTHR24171">
    <property type="entry name" value="ANKYRIN REPEAT DOMAIN-CONTAINING PROTEIN 39-RELATED"/>
    <property type="match status" value="1"/>
</dbReference>
<gene>
    <name evidence="5" type="ORF">DFH94DRAFT_711048</name>
</gene>
<dbReference type="Proteomes" id="UP000759537">
    <property type="component" value="Unassembled WGS sequence"/>
</dbReference>
<keyword evidence="6" id="KW-1185">Reference proteome</keyword>
<dbReference type="PANTHER" id="PTHR24171:SF9">
    <property type="entry name" value="ANKYRIN REPEAT DOMAIN-CONTAINING PROTEIN 39"/>
    <property type="match status" value="1"/>
</dbReference>
<keyword evidence="1" id="KW-0677">Repeat</keyword>
<sequence>MPVPTSVDKNIWVAAGDGDFARVRELVEHESISPNVPDSFTYTPMHAAASYGHLDILTYLISKGGNVNVSDEDGDTPLYTVEDIETARLLVDNGADPMWQNHEGLTPAASLEQEFPQVANYLNSITATPLADSENRVSSQLLSQHSQEATSERLTSSLMSQLRDIAQNEPEGDEGHRDEELRQAVGRAVLETLITGYTMTNGGADPTIHRHSDQTDGQP</sequence>
<comment type="caution">
    <text evidence="5">The sequence shown here is derived from an EMBL/GenBank/DDBJ whole genome shotgun (WGS) entry which is preliminary data.</text>
</comment>
<dbReference type="InterPro" id="IPR002110">
    <property type="entry name" value="Ankyrin_rpt"/>
</dbReference>
<dbReference type="Gene3D" id="1.25.40.20">
    <property type="entry name" value="Ankyrin repeat-containing domain"/>
    <property type="match status" value="1"/>
</dbReference>
<evidence type="ECO:0000256" key="3">
    <source>
        <dbReference type="PROSITE-ProRule" id="PRU00023"/>
    </source>
</evidence>
<evidence type="ECO:0000256" key="2">
    <source>
        <dbReference type="ARBA" id="ARBA00023043"/>
    </source>
</evidence>
<evidence type="ECO:0000313" key="6">
    <source>
        <dbReference type="Proteomes" id="UP000759537"/>
    </source>
</evidence>
<keyword evidence="2 3" id="KW-0040">ANK repeat</keyword>
<feature type="repeat" description="ANK" evidence="3">
    <location>
        <begin position="40"/>
        <end position="72"/>
    </location>
</feature>
<evidence type="ECO:0000313" key="5">
    <source>
        <dbReference type="EMBL" id="KAF8486157.1"/>
    </source>
</evidence>
<evidence type="ECO:0000256" key="4">
    <source>
        <dbReference type="SAM" id="MobiDB-lite"/>
    </source>
</evidence>
<dbReference type="InterPro" id="IPR036770">
    <property type="entry name" value="Ankyrin_rpt-contain_sf"/>
</dbReference>
<feature type="region of interest" description="Disordered" evidence="4">
    <location>
        <begin position="136"/>
        <end position="155"/>
    </location>
</feature>
<feature type="compositionally biased region" description="Basic and acidic residues" evidence="4">
    <location>
        <begin position="207"/>
        <end position="219"/>
    </location>
</feature>
<dbReference type="SUPFAM" id="SSF48403">
    <property type="entry name" value="Ankyrin repeat"/>
    <property type="match status" value="1"/>
</dbReference>
<proteinExistence type="predicted"/>
<dbReference type="Pfam" id="PF12796">
    <property type="entry name" value="Ank_2"/>
    <property type="match status" value="1"/>
</dbReference>
<dbReference type="SMART" id="SM00248">
    <property type="entry name" value="ANK"/>
    <property type="match status" value="2"/>
</dbReference>
<feature type="region of interest" description="Disordered" evidence="4">
    <location>
        <begin position="198"/>
        <end position="219"/>
    </location>
</feature>
<accession>A0A9P5N4S4</accession>
<dbReference type="EMBL" id="WHVB01000002">
    <property type="protein sequence ID" value="KAF8486157.1"/>
    <property type="molecule type" value="Genomic_DNA"/>
</dbReference>
<protein>
    <submittedName>
        <fullName evidence="5">Ankyrin</fullName>
    </submittedName>
</protein>
<dbReference type="OrthoDB" id="19174at2759"/>
<dbReference type="PROSITE" id="PS50297">
    <property type="entry name" value="ANK_REP_REGION"/>
    <property type="match status" value="1"/>
</dbReference>
<dbReference type="PROSITE" id="PS50088">
    <property type="entry name" value="ANK_REPEAT"/>
    <property type="match status" value="1"/>
</dbReference>
<reference evidence="5" key="1">
    <citation type="submission" date="2019-10" db="EMBL/GenBank/DDBJ databases">
        <authorList>
            <consortium name="DOE Joint Genome Institute"/>
            <person name="Kuo A."/>
            <person name="Miyauchi S."/>
            <person name="Kiss E."/>
            <person name="Drula E."/>
            <person name="Kohler A."/>
            <person name="Sanchez-Garcia M."/>
            <person name="Andreopoulos B."/>
            <person name="Barry K.W."/>
            <person name="Bonito G."/>
            <person name="Buee M."/>
            <person name="Carver A."/>
            <person name="Chen C."/>
            <person name="Cichocki N."/>
            <person name="Clum A."/>
            <person name="Culley D."/>
            <person name="Crous P.W."/>
            <person name="Fauchery L."/>
            <person name="Girlanda M."/>
            <person name="Hayes R."/>
            <person name="Keri Z."/>
            <person name="LaButti K."/>
            <person name="Lipzen A."/>
            <person name="Lombard V."/>
            <person name="Magnuson J."/>
            <person name="Maillard F."/>
            <person name="Morin E."/>
            <person name="Murat C."/>
            <person name="Nolan M."/>
            <person name="Ohm R."/>
            <person name="Pangilinan J."/>
            <person name="Pereira M."/>
            <person name="Perotto S."/>
            <person name="Peter M."/>
            <person name="Riley R."/>
            <person name="Sitrit Y."/>
            <person name="Stielow B."/>
            <person name="Szollosi G."/>
            <person name="Zifcakova L."/>
            <person name="Stursova M."/>
            <person name="Spatafora J.W."/>
            <person name="Tedersoo L."/>
            <person name="Vaario L.-M."/>
            <person name="Yamada A."/>
            <person name="Yan M."/>
            <person name="Wang P."/>
            <person name="Xu J."/>
            <person name="Bruns T."/>
            <person name="Baldrian P."/>
            <person name="Vilgalys R."/>
            <person name="Henrissat B."/>
            <person name="Grigoriev I.V."/>
            <person name="Hibbett D."/>
            <person name="Nagy L.G."/>
            <person name="Martin F.M."/>
        </authorList>
    </citation>
    <scope>NUCLEOTIDE SEQUENCE</scope>
    <source>
        <strain evidence="5">Prilba</strain>
    </source>
</reference>
<reference evidence="5" key="2">
    <citation type="journal article" date="2020" name="Nat. Commun.">
        <title>Large-scale genome sequencing of mycorrhizal fungi provides insights into the early evolution of symbiotic traits.</title>
        <authorList>
            <person name="Miyauchi S."/>
            <person name="Kiss E."/>
            <person name="Kuo A."/>
            <person name="Drula E."/>
            <person name="Kohler A."/>
            <person name="Sanchez-Garcia M."/>
            <person name="Morin E."/>
            <person name="Andreopoulos B."/>
            <person name="Barry K.W."/>
            <person name="Bonito G."/>
            <person name="Buee M."/>
            <person name="Carver A."/>
            <person name="Chen C."/>
            <person name="Cichocki N."/>
            <person name="Clum A."/>
            <person name="Culley D."/>
            <person name="Crous P.W."/>
            <person name="Fauchery L."/>
            <person name="Girlanda M."/>
            <person name="Hayes R.D."/>
            <person name="Keri Z."/>
            <person name="LaButti K."/>
            <person name="Lipzen A."/>
            <person name="Lombard V."/>
            <person name="Magnuson J."/>
            <person name="Maillard F."/>
            <person name="Murat C."/>
            <person name="Nolan M."/>
            <person name="Ohm R.A."/>
            <person name="Pangilinan J."/>
            <person name="Pereira M.F."/>
            <person name="Perotto S."/>
            <person name="Peter M."/>
            <person name="Pfister S."/>
            <person name="Riley R."/>
            <person name="Sitrit Y."/>
            <person name="Stielow J.B."/>
            <person name="Szollosi G."/>
            <person name="Zifcakova L."/>
            <person name="Stursova M."/>
            <person name="Spatafora J.W."/>
            <person name="Tedersoo L."/>
            <person name="Vaario L.M."/>
            <person name="Yamada A."/>
            <person name="Yan M."/>
            <person name="Wang P."/>
            <person name="Xu J."/>
            <person name="Bruns T."/>
            <person name="Baldrian P."/>
            <person name="Vilgalys R."/>
            <person name="Dunand C."/>
            <person name="Henrissat B."/>
            <person name="Grigoriev I.V."/>
            <person name="Hibbett D."/>
            <person name="Nagy L.G."/>
            <person name="Martin F.M."/>
        </authorList>
    </citation>
    <scope>NUCLEOTIDE SEQUENCE</scope>
    <source>
        <strain evidence="5">Prilba</strain>
    </source>
</reference>
<organism evidence="5 6">
    <name type="scientific">Russula ochroleuca</name>
    <dbReference type="NCBI Taxonomy" id="152965"/>
    <lineage>
        <taxon>Eukaryota</taxon>
        <taxon>Fungi</taxon>
        <taxon>Dikarya</taxon>
        <taxon>Basidiomycota</taxon>
        <taxon>Agaricomycotina</taxon>
        <taxon>Agaricomycetes</taxon>
        <taxon>Russulales</taxon>
        <taxon>Russulaceae</taxon>
        <taxon>Russula</taxon>
    </lineage>
</organism>
<evidence type="ECO:0000256" key="1">
    <source>
        <dbReference type="ARBA" id="ARBA00022737"/>
    </source>
</evidence>
<dbReference type="AlphaFoldDB" id="A0A9P5N4S4"/>